<protein>
    <submittedName>
        <fullName evidence="1">Uncharacterized protein</fullName>
    </submittedName>
</protein>
<sequence length="123" mass="14167">MKQKPMCHYKTLYYDNNSGYIIHCMECDHIQIGYGNILITFHLDDFATFRQWLKHVENTQTIPEDSAEYHIKSIVVPTPCEGLKLLLSSRELVEFNHMLDTADTELQSLALLKLFNNAGDTAC</sequence>
<gene>
    <name evidence="1" type="ORF">ESB13_08125</name>
</gene>
<proteinExistence type="predicted"/>
<comment type="caution">
    <text evidence="1">The sequence shown here is derived from an EMBL/GenBank/DDBJ whole genome shotgun (WGS) entry which is preliminary data.</text>
</comment>
<evidence type="ECO:0000313" key="1">
    <source>
        <dbReference type="EMBL" id="RXK86755.1"/>
    </source>
</evidence>
<dbReference type="Proteomes" id="UP000290545">
    <property type="component" value="Unassembled WGS sequence"/>
</dbReference>
<dbReference type="AlphaFoldDB" id="A0A4Q1DD11"/>
<evidence type="ECO:0000313" key="2">
    <source>
        <dbReference type="Proteomes" id="UP000290545"/>
    </source>
</evidence>
<keyword evidence="2" id="KW-1185">Reference proteome</keyword>
<name>A0A4Q1DD11_9BACT</name>
<dbReference type="Pfam" id="PF20391">
    <property type="entry name" value="DUF6686"/>
    <property type="match status" value="1"/>
</dbReference>
<organism evidence="1 2">
    <name type="scientific">Filimonas effusa</name>
    <dbReference type="NCBI Taxonomy" id="2508721"/>
    <lineage>
        <taxon>Bacteria</taxon>
        <taxon>Pseudomonadati</taxon>
        <taxon>Bacteroidota</taxon>
        <taxon>Chitinophagia</taxon>
        <taxon>Chitinophagales</taxon>
        <taxon>Chitinophagaceae</taxon>
        <taxon>Filimonas</taxon>
    </lineage>
</organism>
<dbReference type="InterPro" id="IPR046508">
    <property type="entry name" value="DUF6686"/>
</dbReference>
<reference evidence="1 2" key="1">
    <citation type="submission" date="2019-01" db="EMBL/GenBank/DDBJ databases">
        <title>Filimonas sp. strain TTM-71.</title>
        <authorList>
            <person name="Chen W.-M."/>
        </authorList>
    </citation>
    <scope>NUCLEOTIDE SEQUENCE [LARGE SCALE GENOMIC DNA]</scope>
    <source>
        <strain evidence="1 2">TTM-71</strain>
    </source>
</reference>
<dbReference type="EMBL" id="SDHZ01000001">
    <property type="protein sequence ID" value="RXK86755.1"/>
    <property type="molecule type" value="Genomic_DNA"/>
</dbReference>
<accession>A0A4Q1DD11</accession>
<dbReference type="RefSeq" id="WP_164974130.1">
    <property type="nucleotide sequence ID" value="NZ_SDHZ01000001.1"/>
</dbReference>